<dbReference type="SUPFAM" id="SSF51735">
    <property type="entry name" value="NAD(P)-binding Rossmann-fold domains"/>
    <property type="match status" value="1"/>
</dbReference>
<dbReference type="EMBL" id="DF968179">
    <property type="protein sequence ID" value="GAP39345.1"/>
    <property type="molecule type" value="Genomic_DNA"/>
</dbReference>
<organism evidence="3">
    <name type="scientific">Flexilinea flocculi</name>
    <dbReference type="NCBI Taxonomy" id="1678840"/>
    <lineage>
        <taxon>Bacteria</taxon>
        <taxon>Bacillati</taxon>
        <taxon>Chloroflexota</taxon>
        <taxon>Anaerolineae</taxon>
        <taxon>Anaerolineales</taxon>
        <taxon>Anaerolineaceae</taxon>
        <taxon>Flexilinea</taxon>
    </lineage>
</organism>
<gene>
    <name evidence="3" type="ORF">ATC1_11273</name>
</gene>
<reference evidence="3" key="1">
    <citation type="journal article" date="2015" name="Genome Announc.">
        <title>Draft Genome Sequence of Anaerolineae Strain TC1, a Novel Isolate from a Methanogenic Wastewater Treatment System.</title>
        <authorList>
            <person name="Matsuura N."/>
            <person name="Tourlousse D.M."/>
            <person name="Sun L."/>
            <person name="Toyonaga M."/>
            <person name="Kuroda K."/>
            <person name="Ohashi A."/>
            <person name="Cruz R."/>
            <person name="Yamaguchi T."/>
            <person name="Sekiguchi Y."/>
        </authorList>
    </citation>
    <scope>NUCLEOTIDE SEQUENCE [LARGE SCALE GENOMIC DNA]</scope>
    <source>
        <strain evidence="3">TC1</strain>
    </source>
</reference>
<name>A0A0K8PB18_9CHLR</name>
<keyword evidence="4" id="KW-1185">Reference proteome</keyword>
<evidence type="ECO:0000313" key="4">
    <source>
        <dbReference type="Proteomes" id="UP000053370"/>
    </source>
</evidence>
<dbReference type="RefSeq" id="WP_062277487.1">
    <property type="nucleotide sequence ID" value="NZ_DF968179.1"/>
</dbReference>
<dbReference type="STRING" id="1678840.ATC1_11273"/>
<dbReference type="PRINTS" id="PR01713">
    <property type="entry name" value="NUCEPIMERASE"/>
</dbReference>
<evidence type="ECO:0000259" key="2">
    <source>
        <dbReference type="Pfam" id="PF01370"/>
    </source>
</evidence>
<evidence type="ECO:0000256" key="1">
    <source>
        <dbReference type="ARBA" id="ARBA00007637"/>
    </source>
</evidence>
<dbReference type="Proteomes" id="UP000053370">
    <property type="component" value="Unassembled WGS sequence"/>
</dbReference>
<dbReference type="InterPro" id="IPR036291">
    <property type="entry name" value="NAD(P)-bd_dom_sf"/>
</dbReference>
<dbReference type="Pfam" id="PF01370">
    <property type="entry name" value="Epimerase"/>
    <property type="match status" value="1"/>
</dbReference>
<evidence type="ECO:0000313" key="3">
    <source>
        <dbReference type="EMBL" id="GAP39345.1"/>
    </source>
</evidence>
<sequence length="323" mass="36280">MNHVLITGAAGFIGSKIAEFLLNDGIQVTGIDNLNPVYDPILKEYRLKKLQTLDGFHFFHGDITDSCQLESLFQQTQFDAVINIAGVPGVRLSVENPWIFLETNTKGCLNLLEECRKHDIHKFIQASTSSIYGENAPYPTPETADSDHPLQPYAASKKGAEAMCHAYHYLYGIDVTIFRFFTVYGPAGRPDMAMLRFIKWISEETPLKINGDGNQTRGFTYVDDIARGTILGLKKVGYEIMNLGGHETISINDLISKLEQIIGKKAILEYKPAFKADMSANLADISKAKKILGWQPEINLSTGLERTVDWYRKERSWLADLRI</sequence>
<dbReference type="Gene3D" id="3.40.50.720">
    <property type="entry name" value="NAD(P)-binding Rossmann-like Domain"/>
    <property type="match status" value="1"/>
</dbReference>
<dbReference type="PANTHER" id="PTHR43000">
    <property type="entry name" value="DTDP-D-GLUCOSE 4,6-DEHYDRATASE-RELATED"/>
    <property type="match status" value="1"/>
</dbReference>
<feature type="domain" description="NAD-dependent epimerase/dehydratase" evidence="2">
    <location>
        <begin position="4"/>
        <end position="244"/>
    </location>
</feature>
<dbReference type="OrthoDB" id="9803061at2"/>
<proteinExistence type="inferred from homology"/>
<comment type="similarity">
    <text evidence="1">Belongs to the NAD(P)-dependent epimerase/dehydratase family.</text>
</comment>
<dbReference type="AlphaFoldDB" id="A0A0K8PB18"/>
<protein>
    <submittedName>
        <fullName evidence="3">Nucleoside-diphosphate-sugar epimerase</fullName>
    </submittedName>
</protein>
<accession>A0A0K8PB18</accession>
<dbReference type="InterPro" id="IPR001509">
    <property type="entry name" value="Epimerase_deHydtase"/>
</dbReference>